<reference evidence="2 3" key="1">
    <citation type="submission" date="2015-07" db="EMBL/GenBank/DDBJ databases">
        <title>The genome of Eufriesea mexicana.</title>
        <authorList>
            <person name="Pan H."/>
            <person name="Kapheim K."/>
        </authorList>
    </citation>
    <scope>NUCLEOTIDE SEQUENCE [LARGE SCALE GENOMIC DNA]</scope>
    <source>
        <strain evidence="2">0111107269</strain>
        <tissue evidence="2">Whole body</tissue>
    </source>
</reference>
<gene>
    <name evidence="2" type="ORF">WN48_09678</name>
</gene>
<sequence length="133" mass="15383">MAKRAVRRLWRVQHTGKVNTRSLLKRNIDSRPTARESCHPYSCSGRSRRNETRREEKKEKREERKGGESGNEGAARTSLLAHHRQNRPPVANRASIQRPTTFLWSTKKASLGVPVSFRPQTSSQPRSTMLYRF</sequence>
<evidence type="ECO:0000313" key="2">
    <source>
        <dbReference type="EMBL" id="OAD53596.1"/>
    </source>
</evidence>
<organism evidence="2 3">
    <name type="scientific">Eufriesea mexicana</name>
    <dbReference type="NCBI Taxonomy" id="516756"/>
    <lineage>
        <taxon>Eukaryota</taxon>
        <taxon>Metazoa</taxon>
        <taxon>Ecdysozoa</taxon>
        <taxon>Arthropoda</taxon>
        <taxon>Hexapoda</taxon>
        <taxon>Insecta</taxon>
        <taxon>Pterygota</taxon>
        <taxon>Neoptera</taxon>
        <taxon>Endopterygota</taxon>
        <taxon>Hymenoptera</taxon>
        <taxon>Apocrita</taxon>
        <taxon>Aculeata</taxon>
        <taxon>Apoidea</taxon>
        <taxon>Anthophila</taxon>
        <taxon>Apidae</taxon>
        <taxon>Eufriesea</taxon>
    </lineage>
</organism>
<accession>A0A310SF15</accession>
<feature type="region of interest" description="Disordered" evidence="1">
    <location>
        <begin position="21"/>
        <end position="95"/>
    </location>
</feature>
<evidence type="ECO:0000313" key="3">
    <source>
        <dbReference type="Proteomes" id="UP000250275"/>
    </source>
</evidence>
<dbReference type="EMBL" id="KQ766694">
    <property type="protein sequence ID" value="OAD53596.1"/>
    <property type="molecule type" value="Genomic_DNA"/>
</dbReference>
<protein>
    <submittedName>
        <fullName evidence="2">Uncharacterized protein</fullName>
    </submittedName>
</protein>
<feature type="compositionally biased region" description="Basic and acidic residues" evidence="1">
    <location>
        <begin position="48"/>
        <end position="67"/>
    </location>
</feature>
<evidence type="ECO:0000256" key="1">
    <source>
        <dbReference type="SAM" id="MobiDB-lite"/>
    </source>
</evidence>
<name>A0A310SF15_9HYME</name>
<dbReference type="AlphaFoldDB" id="A0A310SF15"/>
<feature type="compositionally biased region" description="Basic and acidic residues" evidence="1">
    <location>
        <begin position="26"/>
        <end position="38"/>
    </location>
</feature>
<dbReference type="Proteomes" id="UP000250275">
    <property type="component" value="Unassembled WGS sequence"/>
</dbReference>
<proteinExistence type="predicted"/>
<keyword evidence="3" id="KW-1185">Reference proteome</keyword>